<evidence type="ECO:0000256" key="11">
    <source>
        <dbReference type="ARBA" id="ARBA00022771"/>
    </source>
</evidence>
<evidence type="ECO:0000256" key="16">
    <source>
        <dbReference type="ARBA" id="ARBA00025154"/>
    </source>
</evidence>
<dbReference type="SUPFAM" id="SSF57903">
    <property type="entry name" value="FYVE/PHD zinc finger"/>
    <property type="match status" value="1"/>
</dbReference>
<dbReference type="Gene3D" id="3.40.430.10">
    <property type="entry name" value="Dihydrofolate Reductase, subunit A"/>
    <property type="match status" value="1"/>
</dbReference>
<dbReference type="GO" id="GO:0009165">
    <property type="term" value="P:nucleotide biosynthetic process"/>
    <property type="evidence" value="ECO:0007669"/>
    <property type="project" value="UniProtKB-KW"/>
</dbReference>
<dbReference type="InterPro" id="IPR016197">
    <property type="entry name" value="Chromo-like_dom_sf"/>
</dbReference>
<evidence type="ECO:0000256" key="5">
    <source>
        <dbReference type="ARBA" id="ARBA00022563"/>
    </source>
</evidence>
<protein>
    <recommendedName>
        <fullName evidence="4">Bifunctional dihydrofolate reductase-thymidylate synthase</fullName>
        <ecNumber evidence="3">1.5.1.3</ecNumber>
        <ecNumber evidence="2">2.1.1.45</ecNumber>
    </recommendedName>
</protein>
<dbReference type="InterPro" id="IPR011011">
    <property type="entry name" value="Znf_FYVE_PHD"/>
</dbReference>
<feature type="domain" description="DHFR" evidence="19">
    <location>
        <begin position="912"/>
        <end position="1105"/>
    </location>
</feature>
<keyword evidence="5" id="KW-0554">One-carbon metabolism</keyword>
<dbReference type="PANTHER" id="PTHR22808:SF1">
    <property type="entry name" value="RNA CYTOSINE-C(5)-METHYLTRANSFERASE NSUN2-RELATED"/>
    <property type="match status" value="1"/>
</dbReference>
<dbReference type="EC" id="1.5.1.3" evidence="3"/>
<dbReference type="PRINTS" id="PR02008">
    <property type="entry name" value="RCMTFAMILY"/>
</dbReference>
<evidence type="ECO:0000313" key="21">
    <source>
        <dbReference type="EMBL" id="KAJ0403624.1"/>
    </source>
</evidence>
<keyword evidence="10" id="KW-0545">Nucleotide biosynthesis</keyword>
<feature type="compositionally biased region" description="Basic and acidic residues" evidence="18">
    <location>
        <begin position="473"/>
        <end position="496"/>
    </location>
</feature>
<dbReference type="Gene3D" id="2.30.30.140">
    <property type="match status" value="1"/>
</dbReference>
<dbReference type="GO" id="GO:0003723">
    <property type="term" value="F:RNA binding"/>
    <property type="evidence" value="ECO:0007669"/>
    <property type="project" value="UniProtKB-UniRule"/>
</dbReference>
<keyword evidence="12" id="KW-0862">Zinc</keyword>
<keyword evidence="13" id="KW-0521">NADP</keyword>
<dbReference type="GO" id="GO:0046654">
    <property type="term" value="P:tetrahydrofolate biosynthetic process"/>
    <property type="evidence" value="ECO:0007669"/>
    <property type="project" value="InterPro"/>
</dbReference>
<dbReference type="Gene3D" id="3.40.50.150">
    <property type="entry name" value="Vaccinia Virus protein VP39"/>
    <property type="match status" value="1"/>
</dbReference>
<feature type="active site" description="Nucleophile" evidence="17">
    <location>
        <position position="1370"/>
    </location>
</feature>
<proteinExistence type="inferred from homology"/>
<gene>
    <name evidence="21" type="ORF">P43SY_002439</name>
</gene>
<dbReference type="InterPro" id="IPR049560">
    <property type="entry name" value="MeTrfase_RsmB-F_NOP2_cat"/>
</dbReference>
<feature type="compositionally biased region" description="Low complexity" evidence="18">
    <location>
        <begin position="693"/>
        <end position="702"/>
    </location>
</feature>
<evidence type="ECO:0000256" key="7">
    <source>
        <dbReference type="ARBA" id="ARBA00022679"/>
    </source>
</evidence>
<feature type="compositionally biased region" description="Low complexity" evidence="18">
    <location>
        <begin position="893"/>
        <end position="907"/>
    </location>
</feature>
<dbReference type="EMBL" id="JAKCXM010000078">
    <property type="protein sequence ID" value="KAJ0403624.1"/>
    <property type="molecule type" value="Genomic_DNA"/>
</dbReference>
<evidence type="ECO:0000256" key="17">
    <source>
        <dbReference type="PROSITE-ProRule" id="PRU01023"/>
    </source>
</evidence>
<comment type="caution">
    <text evidence="21">The sequence shown here is derived from an EMBL/GenBank/DDBJ whole genome shotgun (WGS) entry which is preliminary data.</text>
</comment>
<comment type="similarity">
    <text evidence="1 17">Belongs to the class I-like SAM-binding methyltransferase superfamily. RsmB/NOP family.</text>
</comment>
<dbReference type="InterPro" id="IPR018314">
    <property type="entry name" value="RsmB/NOL1/NOP2-like_CS"/>
</dbReference>
<dbReference type="PROSITE" id="PS51330">
    <property type="entry name" value="DHFR_2"/>
    <property type="match status" value="1"/>
</dbReference>
<dbReference type="InterPro" id="IPR001796">
    <property type="entry name" value="DHFR_dom"/>
</dbReference>
<reference evidence="21" key="1">
    <citation type="submission" date="2021-12" db="EMBL/GenBank/DDBJ databases">
        <title>Prjna785345.</title>
        <authorList>
            <person name="Rujirawat T."/>
            <person name="Krajaejun T."/>
        </authorList>
    </citation>
    <scope>NUCLEOTIDE SEQUENCE</scope>
    <source>
        <strain evidence="21">Pi057C3</strain>
    </source>
</reference>
<dbReference type="InterPro" id="IPR017925">
    <property type="entry name" value="DHFR_CS"/>
</dbReference>
<evidence type="ECO:0000256" key="1">
    <source>
        <dbReference type="ARBA" id="ARBA00007494"/>
    </source>
</evidence>
<accession>A0AAD5QC47</accession>
<feature type="compositionally biased region" description="Basic and acidic residues" evidence="18">
    <location>
        <begin position="399"/>
        <end position="415"/>
    </location>
</feature>
<feature type="compositionally biased region" description="Low complexity" evidence="18">
    <location>
        <begin position="612"/>
        <end position="637"/>
    </location>
</feature>
<dbReference type="GO" id="GO:0008270">
    <property type="term" value="F:zinc ion binding"/>
    <property type="evidence" value="ECO:0007669"/>
    <property type="project" value="UniProtKB-KW"/>
</dbReference>
<dbReference type="Pfam" id="PF00186">
    <property type="entry name" value="DHFR_1"/>
    <property type="match status" value="1"/>
</dbReference>
<evidence type="ECO:0000256" key="2">
    <source>
        <dbReference type="ARBA" id="ARBA00011947"/>
    </source>
</evidence>
<dbReference type="GO" id="GO:0004799">
    <property type="term" value="F:thymidylate synthase activity"/>
    <property type="evidence" value="ECO:0007669"/>
    <property type="project" value="UniProtKB-EC"/>
</dbReference>
<feature type="compositionally biased region" description="Low complexity" evidence="18">
    <location>
        <begin position="338"/>
        <end position="350"/>
    </location>
</feature>
<evidence type="ECO:0000256" key="18">
    <source>
        <dbReference type="SAM" id="MobiDB-lite"/>
    </source>
</evidence>
<organism evidence="21 22">
    <name type="scientific">Pythium insidiosum</name>
    <name type="common">Pythiosis disease agent</name>
    <dbReference type="NCBI Taxonomy" id="114742"/>
    <lineage>
        <taxon>Eukaryota</taxon>
        <taxon>Sar</taxon>
        <taxon>Stramenopiles</taxon>
        <taxon>Oomycota</taxon>
        <taxon>Peronosporomycetes</taxon>
        <taxon>Pythiales</taxon>
        <taxon>Pythiaceae</taxon>
        <taxon>Pythium</taxon>
    </lineage>
</organism>
<evidence type="ECO:0000256" key="9">
    <source>
        <dbReference type="ARBA" id="ARBA00022723"/>
    </source>
</evidence>
<dbReference type="PROSITE" id="PS00075">
    <property type="entry name" value="DHFR_1"/>
    <property type="match status" value="1"/>
</dbReference>
<evidence type="ECO:0000256" key="4">
    <source>
        <dbReference type="ARBA" id="ARBA00019798"/>
    </source>
</evidence>
<feature type="region of interest" description="Disordered" evidence="18">
    <location>
        <begin position="338"/>
        <end position="642"/>
    </location>
</feature>
<keyword evidence="6 17" id="KW-0489">Methyltransferase</keyword>
<feature type="domain" description="SAM-dependent MTase RsmB/NOP-type" evidence="20">
    <location>
        <begin position="1126"/>
        <end position="1500"/>
    </location>
</feature>
<feature type="compositionally biased region" description="Pro residues" evidence="18">
    <location>
        <begin position="859"/>
        <end position="873"/>
    </location>
</feature>
<evidence type="ECO:0000256" key="10">
    <source>
        <dbReference type="ARBA" id="ARBA00022727"/>
    </source>
</evidence>
<evidence type="ECO:0000256" key="15">
    <source>
        <dbReference type="ARBA" id="ARBA00023002"/>
    </source>
</evidence>
<feature type="region of interest" description="Disordered" evidence="18">
    <location>
        <begin position="1"/>
        <end position="95"/>
    </location>
</feature>
<evidence type="ECO:0000256" key="12">
    <source>
        <dbReference type="ARBA" id="ARBA00022833"/>
    </source>
</evidence>
<dbReference type="PROSITE" id="PS01153">
    <property type="entry name" value="NOL1_NOP2_SUN"/>
    <property type="match status" value="1"/>
</dbReference>
<feature type="compositionally biased region" description="Low complexity" evidence="18">
    <location>
        <begin position="373"/>
        <end position="385"/>
    </location>
</feature>
<dbReference type="PANTHER" id="PTHR22808">
    <property type="entry name" value="NCL1 YEAST -RELATED NOL1/NOP2/FMU SUN DOMAIN-CONTAINING"/>
    <property type="match status" value="1"/>
</dbReference>
<dbReference type="SMART" id="SM00249">
    <property type="entry name" value="PHD"/>
    <property type="match status" value="2"/>
</dbReference>
<dbReference type="GO" id="GO:0008173">
    <property type="term" value="F:RNA methyltransferase activity"/>
    <property type="evidence" value="ECO:0007669"/>
    <property type="project" value="InterPro"/>
</dbReference>
<dbReference type="SUPFAM" id="SSF53597">
    <property type="entry name" value="Dihydrofolate reductase-like"/>
    <property type="match status" value="1"/>
</dbReference>
<comment type="function">
    <text evidence="16">Bifunctional enzyme. Involved in de novo dTMP biosynthesis. Key enzyme in folate metabolism. Catalyzes an essential reaction for de novo glycine and purine synthesis, DNA precursor synthesis, and for the conversion of dUMP to dTMP.</text>
</comment>
<evidence type="ECO:0000256" key="13">
    <source>
        <dbReference type="ARBA" id="ARBA00022857"/>
    </source>
</evidence>
<feature type="compositionally biased region" description="Basic residues" evidence="18">
    <location>
        <begin position="1"/>
        <end position="12"/>
    </location>
</feature>
<dbReference type="PROSITE" id="PS51686">
    <property type="entry name" value="SAM_MT_RSMB_NOP"/>
    <property type="match status" value="1"/>
</dbReference>
<feature type="compositionally biased region" description="Low complexity" evidence="18">
    <location>
        <begin position="519"/>
        <end position="533"/>
    </location>
</feature>
<dbReference type="Proteomes" id="UP001209570">
    <property type="component" value="Unassembled WGS sequence"/>
</dbReference>
<sequence length="1758" mass="188618">MSRLKGNSKRVTKSASLLDKNKRRKKKAGHGSSSSPSASGSGSGSGPAYAPAPSSSSSSSSAPAPSSSSSAPSGSTMGGSVKSSHHPSSPSGAAASAKECEQCGNPSAMDVGTNAKALANSRKVVPTGCQVCDYVVFRKSLRPCVSCERPQCEYFCEWCGNGYHVKCARQRNENVSAPNGFCCRRCESEQGDSEEHDDDDDGGDDDGERRANDANATCGECELPFNSTGGEGGEDSGFQVNQAVLVENDDVLYNAVITDVDAKNERIKIHFLRWSKSFDNWYAMDDERINESLACDCCNHWFHIGCLPPIKSSGRFKDTTYVCPTCLEDAKAFYGGTTRAAKSSKSATSGSKRKASMSEDAPPSASSSKKRSASSSSSSSRQQSSGARINDSDDEGEVENGKSAKSQREKDKDASASEAGASSKKKRKRSNSSDSNSSAQEKKAHSSPLKKAKEDTKASSSKSSKSSTRKRDRSVSDEEREGTTEEHQSSPEHNAPEELTTANDGTEAAERPGSPAPATPSSSKRASESPSTSCVEPTSDVPQPEKSVVRRKVSGHSMSSLLNSPSSPVRERMSPSPLLAPERTRTPQVGPSSSKSVVKVESDELSLPPPSKKASSRASGAASSWSTAKSSKAAASANQSRGSLSAFDILREVASQSMTHELEVEVKPKPAKTNSRSQKSKSSAKTKKEAESSKAAASQGGKPSPHLGPVANGIPTNSYVDLHFSTRKEMYLRICQLEDERHLERETAQLLRSLICPTSDRFHDLKFVYMVNKDSSSAQLTKRLLELVPITAGGTAPLIPMLPTLTLPPPLPRPALSGCTITSCPPSAAPSPIRLSTPPPLFPVLELPTPLRPASTEPVPVPVSSPEPVPEPRPTVVSTGQDGGSDTGEPTAPSSSASADSDPVSSSPMPLPVSLIAACSLNRVIGRQGRLPWSLPCDWAFFATATQRQVLIVGRRSFQEFDAPVPNRHTIVVSPSLAGQGPSPWPGVPVVASLDEAIARANTDATYAQCSRVFIGGGERLYREALDRDLVDSCYISRVHMHIPDGDATLPPWTNRCPDLRYVASVSRAGSSAASQTRKTKHKMMATPATTEMAPARTSLDTYKQSFREYLRETQVVASDGELEQLMALLHEPLPVSFRTELQFPSNEFFHDGKAVNPPSPIAWYPLPNVAWQLDCGRVALSKSAPKHAAVKAFHSCLLDATDAGTIDRQEAVSMLPVLFLDVAPGQRVLDMCASPGSKTTQALDFLLADKAPTAGGMVVANDLDKKRAYMLVHRLTRNTLRHAVVTCGSGITFPGLYDAETAALQTTNVFDRVLCDVPCSGDGTLRKNQTLWKEWHIGQGLTLHATQLALALRGAALLRVGGLMVYSTCSFNAVENEAVVAELLRRCDGALELVDVTGKLPALRYRRGRSTWPVGWRSKSKSTHKGHIFTKDSDASASLHDWYHSYSDLPAELRGQRVLRSMFPPASDSAISRELEKSLRLVPIDQNSGGFFIAVFRKTRDLPGGESQCGLPALAEELDVTPPSGYVCKLCNESGHLMKLCTKYVPETEYADESGNKARPAKKARVDGAKAEAPRETLYRPISDDAWTRVEAFYGITDASLRSRLWCRSDTAATINYVDDVTAKACLAGDALEIVNTGLKVLSKVSERGETFYRPTEEAVGFIDAFFSKRVVRVEIADIQELIGVNAGEDKKRSAHTPFASLSPAAQSALQGLTVGPAVLRASEEIAVNVWVGNGAVLPRVSKPMKRDVELALQRHG</sequence>
<dbReference type="SUPFAM" id="SSF53335">
    <property type="entry name" value="S-adenosyl-L-methionine-dependent methyltransferases"/>
    <property type="match status" value="1"/>
</dbReference>
<dbReference type="CDD" id="cd00209">
    <property type="entry name" value="DHFR"/>
    <property type="match status" value="1"/>
</dbReference>
<keyword evidence="9" id="KW-0479">Metal-binding</keyword>
<keyword evidence="8 17" id="KW-0949">S-adenosyl-L-methionine</keyword>
<dbReference type="InterPro" id="IPR023267">
    <property type="entry name" value="RCMT"/>
</dbReference>
<feature type="binding site" evidence="17">
    <location>
        <position position="1317"/>
    </location>
    <ligand>
        <name>S-adenosyl-L-methionine</name>
        <dbReference type="ChEBI" id="CHEBI:59789"/>
    </ligand>
</feature>
<dbReference type="EC" id="2.1.1.45" evidence="2"/>
<dbReference type="CDD" id="cd15489">
    <property type="entry name" value="PHD_SF"/>
    <property type="match status" value="1"/>
</dbReference>
<evidence type="ECO:0000256" key="3">
    <source>
        <dbReference type="ARBA" id="ARBA00012856"/>
    </source>
</evidence>
<dbReference type="InterPro" id="IPR029063">
    <property type="entry name" value="SAM-dependent_MTases_sf"/>
</dbReference>
<feature type="compositionally biased region" description="Low complexity" evidence="18">
    <location>
        <begin position="555"/>
        <end position="568"/>
    </location>
</feature>
<feature type="compositionally biased region" description="Acidic residues" evidence="18">
    <location>
        <begin position="190"/>
        <end position="206"/>
    </location>
</feature>
<dbReference type="InterPro" id="IPR019787">
    <property type="entry name" value="Znf_PHD-finger"/>
</dbReference>
<feature type="region of interest" description="Disordered" evidence="18">
    <location>
        <begin position="190"/>
        <end position="209"/>
    </location>
</feature>
<dbReference type="InterPro" id="IPR001965">
    <property type="entry name" value="Znf_PHD"/>
</dbReference>
<evidence type="ECO:0000259" key="20">
    <source>
        <dbReference type="PROSITE" id="PS51686"/>
    </source>
</evidence>
<evidence type="ECO:0000256" key="14">
    <source>
        <dbReference type="ARBA" id="ARBA00022884"/>
    </source>
</evidence>
<dbReference type="GO" id="GO:0001510">
    <property type="term" value="P:RNA methylation"/>
    <property type="evidence" value="ECO:0007669"/>
    <property type="project" value="InterPro"/>
</dbReference>
<keyword evidence="7 17" id="KW-0808">Transferase</keyword>
<feature type="compositionally biased region" description="Low complexity" evidence="18">
    <location>
        <begin position="31"/>
        <end position="95"/>
    </location>
</feature>
<dbReference type="Pfam" id="PF00628">
    <property type="entry name" value="PHD"/>
    <property type="match status" value="1"/>
</dbReference>
<feature type="binding site" evidence="17">
    <location>
        <position position="1263"/>
    </location>
    <ligand>
        <name>S-adenosyl-L-methionine</name>
        <dbReference type="ChEBI" id="CHEBI:59789"/>
    </ligand>
</feature>
<dbReference type="GO" id="GO:0004146">
    <property type="term" value="F:dihydrofolate reductase activity"/>
    <property type="evidence" value="ECO:0007669"/>
    <property type="project" value="UniProtKB-EC"/>
</dbReference>
<evidence type="ECO:0000256" key="6">
    <source>
        <dbReference type="ARBA" id="ARBA00022603"/>
    </source>
</evidence>
<feature type="region of interest" description="Disordered" evidence="18">
    <location>
        <begin position="846"/>
        <end position="907"/>
    </location>
</feature>
<feature type="region of interest" description="Disordered" evidence="18">
    <location>
        <begin position="660"/>
        <end position="712"/>
    </location>
</feature>
<dbReference type="Pfam" id="PF01189">
    <property type="entry name" value="Methyltr_RsmB-F"/>
    <property type="match status" value="1"/>
</dbReference>
<dbReference type="GO" id="GO:0006730">
    <property type="term" value="P:one-carbon metabolic process"/>
    <property type="evidence" value="ECO:0007669"/>
    <property type="project" value="UniProtKB-KW"/>
</dbReference>
<evidence type="ECO:0000259" key="19">
    <source>
        <dbReference type="PROSITE" id="PS51330"/>
    </source>
</evidence>
<dbReference type="Gene3D" id="2.60.120.650">
    <property type="entry name" value="Cupin"/>
    <property type="match status" value="1"/>
</dbReference>
<keyword evidence="15" id="KW-0560">Oxidoreductase</keyword>
<dbReference type="SUPFAM" id="SSF54160">
    <property type="entry name" value="Chromo domain-like"/>
    <property type="match status" value="1"/>
</dbReference>
<dbReference type="InterPro" id="IPR001678">
    <property type="entry name" value="MeTrfase_RsmB-F_NOP2_dom"/>
</dbReference>
<name>A0AAD5QC47_PYTIN</name>
<keyword evidence="14 17" id="KW-0694">RNA-binding</keyword>
<keyword evidence="11" id="KW-0863">Zinc-finger</keyword>
<evidence type="ECO:0000256" key="8">
    <source>
        <dbReference type="ARBA" id="ARBA00022691"/>
    </source>
</evidence>
<dbReference type="InterPro" id="IPR024072">
    <property type="entry name" value="DHFR-like_dom_sf"/>
</dbReference>
<comment type="caution">
    <text evidence="17">Lacks conserved residue(s) required for the propagation of feature annotation.</text>
</comment>
<evidence type="ECO:0000313" key="22">
    <source>
        <dbReference type="Proteomes" id="UP001209570"/>
    </source>
</evidence>
<keyword evidence="22" id="KW-1185">Reference proteome</keyword>